<comment type="caution">
    <text evidence="6">The sequence shown here is derived from an EMBL/GenBank/DDBJ whole genome shotgun (WGS) entry which is preliminary data.</text>
</comment>
<dbReference type="Proteomes" id="UP001172101">
    <property type="component" value="Unassembled WGS sequence"/>
</dbReference>
<evidence type="ECO:0000256" key="4">
    <source>
        <dbReference type="ARBA" id="ARBA00023239"/>
    </source>
</evidence>
<keyword evidence="4" id="KW-0456">Lyase</keyword>
<dbReference type="PROSITE" id="PS51891">
    <property type="entry name" value="CENP_V_GFA"/>
    <property type="match status" value="1"/>
</dbReference>
<dbReference type="Gene3D" id="3.90.1590.10">
    <property type="entry name" value="glutathione-dependent formaldehyde- activating enzyme (gfa)"/>
    <property type="match status" value="2"/>
</dbReference>
<dbReference type="Pfam" id="PF04828">
    <property type="entry name" value="GFA"/>
    <property type="match status" value="1"/>
</dbReference>
<dbReference type="GO" id="GO:0016846">
    <property type="term" value="F:carbon-sulfur lyase activity"/>
    <property type="evidence" value="ECO:0007669"/>
    <property type="project" value="InterPro"/>
</dbReference>
<proteinExistence type="inferred from homology"/>
<keyword evidence="3" id="KW-0862">Zinc</keyword>
<evidence type="ECO:0000256" key="1">
    <source>
        <dbReference type="ARBA" id="ARBA00005495"/>
    </source>
</evidence>
<dbReference type="EMBL" id="JAUIRO010000002">
    <property type="protein sequence ID" value="KAK0727523.1"/>
    <property type="molecule type" value="Genomic_DNA"/>
</dbReference>
<dbReference type="GeneID" id="85320273"/>
<accession>A0AA40B527</accession>
<keyword evidence="7" id="KW-1185">Reference proteome</keyword>
<sequence length="439" mass="47399">MDAETSSDSVQITAQCLCRAHTFSAAVPRASLPLSASCCHCDSCRHVTGALYSSDAPWPSTDTAALRALQRYDLFPRSGVAVLFCVTCGSPMFFEETRAAAKVDKAGGDAGPTYGVFTGVLEGRGGEEEEKEQRAAGDFPLLVRFKDHIFVGDTRDGGAACWLRRMNGIAVAAQGNITQRWLGRRGEKSGEVAGMDYWPPLKELPVPASDEDGVPEDDGDVPIRCHCGGLNLVWRAGRARREVERSGARPAQLPWFVDPATYKSLGSLDGCNSCRRASGADVFNWTFALVEHIDFASGGSSRFPEDSIALKAAAGAAAGASLGDAGLGTLAFYASSPDVQRYFCSRCSATVFYAVDERPEMLDVAVGILRAPDGARAENAVSWALGGDIGWRNDMLDGNWREELVKAVEDDAEEWRVARGYPKNWRRAEKEAAENYSRD</sequence>
<evidence type="ECO:0000259" key="5">
    <source>
        <dbReference type="PROSITE" id="PS51891"/>
    </source>
</evidence>
<name>A0AA40B527_9PEZI</name>
<dbReference type="AlphaFoldDB" id="A0AA40B527"/>
<dbReference type="RefSeq" id="XP_060300378.1">
    <property type="nucleotide sequence ID" value="XM_060437003.1"/>
</dbReference>
<dbReference type="PANTHER" id="PTHR33337:SF31">
    <property type="entry name" value="DUF636 DOMAIN PROTEIN (AFU_ORTHOLOGUE AFUA_2G12650)"/>
    <property type="match status" value="1"/>
</dbReference>
<reference evidence="6" key="1">
    <citation type="submission" date="2023-06" db="EMBL/GenBank/DDBJ databases">
        <title>Genome-scale phylogeny and comparative genomics of the fungal order Sordariales.</title>
        <authorList>
            <consortium name="Lawrence Berkeley National Laboratory"/>
            <person name="Hensen N."/>
            <person name="Bonometti L."/>
            <person name="Westerberg I."/>
            <person name="Brannstrom I.O."/>
            <person name="Guillou S."/>
            <person name="Cros-Aarteil S."/>
            <person name="Calhoun S."/>
            <person name="Haridas S."/>
            <person name="Kuo A."/>
            <person name="Mondo S."/>
            <person name="Pangilinan J."/>
            <person name="Riley R."/>
            <person name="LaButti K."/>
            <person name="Andreopoulos B."/>
            <person name="Lipzen A."/>
            <person name="Chen C."/>
            <person name="Yanf M."/>
            <person name="Daum C."/>
            <person name="Ng V."/>
            <person name="Clum A."/>
            <person name="Steindorff A."/>
            <person name="Ohm R."/>
            <person name="Martin F."/>
            <person name="Silar P."/>
            <person name="Natvig D."/>
            <person name="Lalanne C."/>
            <person name="Gautier V."/>
            <person name="Ament-velasquez S.L."/>
            <person name="Kruys A."/>
            <person name="Hutchinson M.I."/>
            <person name="Powell A.J."/>
            <person name="Barry K."/>
            <person name="Miller A.N."/>
            <person name="Grigoriev I.V."/>
            <person name="Debuchy R."/>
            <person name="Gladieux P."/>
            <person name="Thoren M.H."/>
            <person name="Johannesson H."/>
        </authorList>
    </citation>
    <scope>NUCLEOTIDE SEQUENCE</scope>
    <source>
        <strain evidence="6">SMH2392-1A</strain>
    </source>
</reference>
<dbReference type="InterPro" id="IPR006913">
    <property type="entry name" value="CENP-V/GFA"/>
</dbReference>
<dbReference type="SUPFAM" id="SSF51316">
    <property type="entry name" value="Mss4-like"/>
    <property type="match status" value="2"/>
</dbReference>
<gene>
    <name evidence="6" type="ORF">B0T26DRAFT_638158</name>
</gene>
<organism evidence="6 7">
    <name type="scientific">Lasiosphaeria miniovina</name>
    <dbReference type="NCBI Taxonomy" id="1954250"/>
    <lineage>
        <taxon>Eukaryota</taxon>
        <taxon>Fungi</taxon>
        <taxon>Dikarya</taxon>
        <taxon>Ascomycota</taxon>
        <taxon>Pezizomycotina</taxon>
        <taxon>Sordariomycetes</taxon>
        <taxon>Sordariomycetidae</taxon>
        <taxon>Sordariales</taxon>
        <taxon>Lasiosphaeriaceae</taxon>
        <taxon>Lasiosphaeria</taxon>
    </lineage>
</organism>
<dbReference type="PANTHER" id="PTHR33337">
    <property type="entry name" value="GFA DOMAIN-CONTAINING PROTEIN"/>
    <property type="match status" value="1"/>
</dbReference>
<comment type="similarity">
    <text evidence="1">Belongs to the Gfa family.</text>
</comment>
<evidence type="ECO:0000313" key="6">
    <source>
        <dbReference type="EMBL" id="KAK0727523.1"/>
    </source>
</evidence>
<evidence type="ECO:0000256" key="3">
    <source>
        <dbReference type="ARBA" id="ARBA00022833"/>
    </source>
</evidence>
<keyword evidence="2" id="KW-0479">Metal-binding</keyword>
<dbReference type="InterPro" id="IPR011057">
    <property type="entry name" value="Mss4-like_sf"/>
</dbReference>
<protein>
    <recommendedName>
        <fullName evidence="5">CENP-V/GFA domain-containing protein</fullName>
    </recommendedName>
</protein>
<evidence type="ECO:0000313" key="7">
    <source>
        <dbReference type="Proteomes" id="UP001172101"/>
    </source>
</evidence>
<feature type="domain" description="CENP-V/GFA" evidence="5">
    <location>
        <begin position="12"/>
        <end position="132"/>
    </location>
</feature>
<dbReference type="GO" id="GO:0046872">
    <property type="term" value="F:metal ion binding"/>
    <property type="evidence" value="ECO:0007669"/>
    <property type="project" value="UniProtKB-KW"/>
</dbReference>
<evidence type="ECO:0000256" key="2">
    <source>
        <dbReference type="ARBA" id="ARBA00022723"/>
    </source>
</evidence>